<gene>
    <name evidence="4" type="ORF">GR212_23965</name>
</gene>
<dbReference type="InterPro" id="IPR003680">
    <property type="entry name" value="Flavodoxin_fold"/>
</dbReference>
<dbReference type="AlphaFoldDB" id="A0A6L9UF50"/>
<dbReference type="Gene3D" id="3.40.50.360">
    <property type="match status" value="1"/>
</dbReference>
<proteinExistence type="inferred from homology"/>
<feature type="domain" description="Flavodoxin-like fold" evidence="3">
    <location>
        <begin position="3"/>
        <end position="215"/>
    </location>
</feature>
<sequence>MKKTILIVHAQPEPTSLTRHLVDIGVEALQEQGHDVLTSDLYGMKWKAVFDADDFPDRADTRRLSFIDESRHAYKQGLQTPDVVAEQEKLLAADAVILKFPLWWFSMPAIMKGWIERVYAYNFAYGYKDAGNSYRYGEGILRGKRAMLSVMCGGPREDYLPRGINGPLDELLFPITHGSLFYTGMDVLPTFALYGTGRLDTDGVAAAEKAWRSRLARLFQEDPIRYRRQNDGDFPDRHVMADDVAPGKTGIAAHIEDTEERVAQLQARG</sequence>
<organism evidence="4 5">
    <name type="scientific">Rhizobium lusitanum</name>
    <dbReference type="NCBI Taxonomy" id="293958"/>
    <lineage>
        <taxon>Bacteria</taxon>
        <taxon>Pseudomonadati</taxon>
        <taxon>Pseudomonadota</taxon>
        <taxon>Alphaproteobacteria</taxon>
        <taxon>Hyphomicrobiales</taxon>
        <taxon>Rhizobiaceae</taxon>
        <taxon>Rhizobium/Agrobacterium group</taxon>
        <taxon>Rhizobium</taxon>
    </lineage>
</organism>
<dbReference type="PANTHER" id="PTHR10204:SF34">
    <property type="entry name" value="NAD(P)H DEHYDROGENASE [QUINONE] 1 ISOFORM 1"/>
    <property type="match status" value="1"/>
</dbReference>
<protein>
    <submittedName>
        <fullName evidence="4">Flavodoxin family protein</fullName>
    </submittedName>
</protein>
<comment type="similarity">
    <text evidence="1">Belongs to the NAD(P)H dehydrogenase (quinone) family.</text>
</comment>
<evidence type="ECO:0000313" key="4">
    <source>
        <dbReference type="EMBL" id="NEI72620.1"/>
    </source>
</evidence>
<dbReference type="GO" id="GO:0005829">
    <property type="term" value="C:cytosol"/>
    <property type="evidence" value="ECO:0007669"/>
    <property type="project" value="TreeGrafter"/>
</dbReference>
<dbReference type="InterPro" id="IPR051545">
    <property type="entry name" value="NAD(P)H_dehydrogenase_qn"/>
</dbReference>
<dbReference type="PANTHER" id="PTHR10204">
    <property type="entry name" value="NAD P H OXIDOREDUCTASE-RELATED"/>
    <property type="match status" value="1"/>
</dbReference>
<name>A0A6L9UF50_9HYPH</name>
<reference evidence="4 5" key="1">
    <citation type="submission" date="2019-12" db="EMBL/GenBank/DDBJ databases">
        <title>Rhizobium genotypes associated with high levels of biological nitrogen fixation by grain legumes in a temperate-maritime cropping system.</title>
        <authorList>
            <person name="Maluk M."/>
            <person name="Francesc Ferrando Molina F."/>
            <person name="Lopez Del Egido L."/>
            <person name="Lafos M."/>
            <person name="Langarica-Fuentes A."/>
            <person name="Gebre Yohannes G."/>
            <person name="Young M.W."/>
            <person name="Martin P."/>
            <person name="Gantlett R."/>
            <person name="Kenicer G."/>
            <person name="Hawes C."/>
            <person name="Begg G.S."/>
            <person name="Quilliam R.S."/>
            <person name="Squire G.R."/>
            <person name="Poole P.S."/>
            <person name="Young P.W."/>
            <person name="Iannetta P.M."/>
            <person name="James E.K."/>
        </authorList>
    </citation>
    <scope>NUCLEOTIDE SEQUENCE [LARGE SCALE GENOMIC DNA]</scope>
    <source>
        <strain evidence="4 5">JHI1118</strain>
    </source>
</reference>
<dbReference type="Pfam" id="PF02525">
    <property type="entry name" value="Flavodoxin_2"/>
    <property type="match status" value="1"/>
</dbReference>
<dbReference type="InterPro" id="IPR029039">
    <property type="entry name" value="Flavoprotein-like_sf"/>
</dbReference>
<dbReference type="SUPFAM" id="SSF52218">
    <property type="entry name" value="Flavoproteins"/>
    <property type="match status" value="1"/>
</dbReference>
<evidence type="ECO:0000259" key="3">
    <source>
        <dbReference type="Pfam" id="PF02525"/>
    </source>
</evidence>
<evidence type="ECO:0000256" key="2">
    <source>
        <dbReference type="ARBA" id="ARBA00023002"/>
    </source>
</evidence>
<evidence type="ECO:0000313" key="5">
    <source>
        <dbReference type="Proteomes" id="UP000483035"/>
    </source>
</evidence>
<dbReference type="GO" id="GO:0003955">
    <property type="term" value="F:NAD(P)H dehydrogenase (quinone) activity"/>
    <property type="evidence" value="ECO:0007669"/>
    <property type="project" value="TreeGrafter"/>
</dbReference>
<evidence type="ECO:0000256" key="1">
    <source>
        <dbReference type="ARBA" id="ARBA00006252"/>
    </source>
</evidence>
<dbReference type="RefSeq" id="WP_163990217.1">
    <property type="nucleotide sequence ID" value="NZ_WUEY01000013.1"/>
</dbReference>
<keyword evidence="2" id="KW-0560">Oxidoreductase</keyword>
<dbReference type="EMBL" id="WUEY01000013">
    <property type="protein sequence ID" value="NEI72620.1"/>
    <property type="molecule type" value="Genomic_DNA"/>
</dbReference>
<comment type="caution">
    <text evidence="4">The sequence shown here is derived from an EMBL/GenBank/DDBJ whole genome shotgun (WGS) entry which is preliminary data.</text>
</comment>
<dbReference type="Proteomes" id="UP000483035">
    <property type="component" value="Unassembled WGS sequence"/>
</dbReference>
<accession>A0A6L9UF50</accession>